<dbReference type="InterPro" id="IPR006553">
    <property type="entry name" value="Leu-rich_rpt_Cys-con_subtyp"/>
</dbReference>
<evidence type="ECO:0000256" key="1">
    <source>
        <dbReference type="SAM" id="MobiDB-lite"/>
    </source>
</evidence>
<dbReference type="GO" id="GO:0019005">
    <property type="term" value="C:SCF ubiquitin ligase complex"/>
    <property type="evidence" value="ECO:0007669"/>
    <property type="project" value="TreeGrafter"/>
</dbReference>
<dbReference type="Proteomes" id="UP001279734">
    <property type="component" value="Unassembled WGS sequence"/>
</dbReference>
<dbReference type="GO" id="GO:0031146">
    <property type="term" value="P:SCF-dependent proteasomal ubiquitin-dependent protein catabolic process"/>
    <property type="evidence" value="ECO:0007669"/>
    <property type="project" value="TreeGrafter"/>
</dbReference>
<dbReference type="SUPFAM" id="SSF52047">
    <property type="entry name" value="RNI-like"/>
    <property type="match status" value="1"/>
</dbReference>
<dbReference type="InterPro" id="IPR032675">
    <property type="entry name" value="LRR_dom_sf"/>
</dbReference>
<protein>
    <recommendedName>
        <fullName evidence="2">F-box/LRR-repeat protein 15-like leucin rich repeat domain-containing protein</fullName>
    </recommendedName>
</protein>
<dbReference type="EMBL" id="BSYO01000018">
    <property type="protein sequence ID" value="GMH18105.1"/>
    <property type="molecule type" value="Genomic_DNA"/>
</dbReference>
<sequence length="878" mass="96519">MPVLRSREIPPALASTSSLKTLKKGIFEPSTPNKSDVPSSKQSPPTTNSSPDILRLASNSSSTRRRSLRLASKSNSTETAVDSSVSRRTFRRGTVIDEGSPTAGGIQGKCAFDRDAVGIEIVNRFDDLVSSSMRNRVTVSDSIEAMVEDCAIPMPMEGIGSAGDREAEVLERMEFEANARDIVTKGKRKSGDMLDLTPGKKEHDRRENGYLSLRSGARIAKRIWEGRKDLNCDELGGSGGDSVHEKEVMAEDKKRKGVQIGESDEGGGSKMDNDSIVNALNAVKGRRKLTREEKGKGKLVRDEPSLKDDGLDDLELRLGIHIDLNVPVETDSDMDHGKSIENAAMNSVHLEVDQVIRDDKWSYPYIADHKSSIRDDFKDIARKNAARLAHFNAQEEEANHVNSDAEGDQPSEEAVLEIEDWPGPFSTAMKIIKDRAKKVYDPLQNLSVNQNGVASVSWSPRKEKVLEWQKPVPSLQDLCMAILAKNADAIKSLECVPDVIRHKLSQMLCDSRKMNGHFFDLLVQGSPSEIRLRDCSWLTEEQFLRSFEGCNTNSLTVLQLDQCGRCMPDYTLLATLVRKSLPVVTSISLKGACRLSDDGLSALISSAPALRSINLSQCSLLTAVGISAIAESLGSILRELYLDDCQTLDAMCILPALKKLKQLEVLSLAGIQSVSDKFMREFICSNGHNMKQLVLTNCVKLTDFSLKVIAETCSEICALDLVNMYKLTDVGIGHLANGCQAIRTLKLCRNTFSDEAIAAFLETHGESLRELSLNNVSKVGHHTVISLARCCRNLHSLDVSWCRNMTDDALGLIADSCLSLRVLKIFGCTQVTRKFLDGHSNPCLQVTGMKLTPILEHLKEPDFQQGPLLYSVVSPSSS</sequence>
<feature type="region of interest" description="Disordered" evidence="1">
    <location>
        <begin position="1"/>
        <end position="87"/>
    </location>
</feature>
<gene>
    <name evidence="3" type="ORF">Nepgr_019946</name>
</gene>
<evidence type="ECO:0000313" key="4">
    <source>
        <dbReference type="Proteomes" id="UP001279734"/>
    </source>
</evidence>
<feature type="region of interest" description="Disordered" evidence="1">
    <location>
        <begin position="234"/>
        <end position="275"/>
    </location>
</feature>
<dbReference type="AlphaFoldDB" id="A0AAD3XVP5"/>
<dbReference type="InterPro" id="IPR057207">
    <property type="entry name" value="FBXL15_LRR"/>
</dbReference>
<dbReference type="PANTHER" id="PTHR13318">
    <property type="entry name" value="PARTNER OF PAIRED, ISOFORM B-RELATED"/>
    <property type="match status" value="1"/>
</dbReference>
<evidence type="ECO:0000259" key="2">
    <source>
        <dbReference type="Pfam" id="PF25372"/>
    </source>
</evidence>
<accession>A0AAD3XVP5</accession>
<name>A0AAD3XVP5_NEPGR</name>
<feature type="compositionally biased region" description="Polar residues" evidence="1">
    <location>
        <begin position="77"/>
        <end position="87"/>
    </location>
</feature>
<comment type="caution">
    <text evidence="3">The sequence shown here is derived from an EMBL/GenBank/DDBJ whole genome shotgun (WGS) entry which is preliminary data.</text>
</comment>
<dbReference type="Gene3D" id="3.80.10.10">
    <property type="entry name" value="Ribonuclease Inhibitor"/>
    <property type="match status" value="2"/>
</dbReference>
<keyword evidence="4" id="KW-1185">Reference proteome</keyword>
<evidence type="ECO:0000313" key="3">
    <source>
        <dbReference type="EMBL" id="GMH18105.1"/>
    </source>
</evidence>
<feature type="compositionally biased region" description="Basic and acidic residues" evidence="1">
    <location>
        <begin position="242"/>
        <end position="254"/>
    </location>
</feature>
<proteinExistence type="predicted"/>
<organism evidence="3 4">
    <name type="scientific">Nepenthes gracilis</name>
    <name type="common">Slender pitcher plant</name>
    <dbReference type="NCBI Taxonomy" id="150966"/>
    <lineage>
        <taxon>Eukaryota</taxon>
        <taxon>Viridiplantae</taxon>
        <taxon>Streptophyta</taxon>
        <taxon>Embryophyta</taxon>
        <taxon>Tracheophyta</taxon>
        <taxon>Spermatophyta</taxon>
        <taxon>Magnoliopsida</taxon>
        <taxon>eudicotyledons</taxon>
        <taxon>Gunneridae</taxon>
        <taxon>Pentapetalae</taxon>
        <taxon>Caryophyllales</taxon>
        <taxon>Nepenthaceae</taxon>
        <taxon>Nepenthes</taxon>
    </lineage>
</organism>
<dbReference type="Pfam" id="PF25372">
    <property type="entry name" value="DUF7885"/>
    <property type="match status" value="1"/>
</dbReference>
<dbReference type="PANTHER" id="PTHR13318:SF101">
    <property type="entry name" value="F-BOX_LRR PROTEIN"/>
    <property type="match status" value="1"/>
</dbReference>
<dbReference type="SMART" id="SM00367">
    <property type="entry name" value="LRR_CC"/>
    <property type="match status" value="6"/>
</dbReference>
<reference evidence="3" key="1">
    <citation type="submission" date="2023-05" db="EMBL/GenBank/DDBJ databases">
        <title>Nepenthes gracilis genome sequencing.</title>
        <authorList>
            <person name="Fukushima K."/>
        </authorList>
    </citation>
    <scope>NUCLEOTIDE SEQUENCE</scope>
    <source>
        <strain evidence="3">SING2019-196</strain>
    </source>
</reference>
<feature type="domain" description="F-box/LRR-repeat protein 15-like leucin rich repeat" evidence="2">
    <location>
        <begin position="685"/>
        <end position="844"/>
    </location>
</feature>
<feature type="compositionally biased region" description="Polar residues" evidence="1">
    <location>
        <begin position="30"/>
        <end position="51"/>
    </location>
</feature>